<keyword evidence="9" id="KW-1185">Reference proteome</keyword>
<evidence type="ECO:0000256" key="4">
    <source>
        <dbReference type="ARBA" id="ARBA00017871"/>
    </source>
</evidence>
<comment type="pathway">
    <text evidence="1">Plant hormone metabolism; auxin biosynthesis.</text>
</comment>
<keyword evidence="5" id="KW-0073">Auxin biosynthesis</keyword>
<feature type="domain" description="Amine oxidase" evidence="7">
    <location>
        <begin position="111"/>
        <end position="406"/>
    </location>
</feature>
<dbReference type="InterPro" id="IPR050281">
    <property type="entry name" value="Flavin_monoamine_oxidase"/>
</dbReference>
<evidence type="ECO:0000256" key="3">
    <source>
        <dbReference type="ARBA" id="ARBA00012535"/>
    </source>
</evidence>
<comment type="catalytic activity">
    <reaction evidence="6">
        <text>L-tryptophan + O2 = indole-3-acetamide + CO2 + H2O</text>
        <dbReference type="Rhea" id="RHEA:16165"/>
        <dbReference type="ChEBI" id="CHEBI:15377"/>
        <dbReference type="ChEBI" id="CHEBI:15379"/>
        <dbReference type="ChEBI" id="CHEBI:16031"/>
        <dbReference type="ChEBI" id="CHEBI:16526"/>
        <dbReference type="ChEBI" id="CHEBI:57912"/>
        <dbReference type="EC" id="1.13.12.3"/>
    </reaction>
</comment>
<evidence type="ECO:0000256" key="6">
    <source>
        <dbReference type="ARBA" id="ARBA00047321"/>
    </source>
</evidence>
<evidence type="ECO:0000313" key="8">
    <source>
        <dbReference type="EMBL" id="MFC4671950.1"/>
    </source>
</evidence>
<gene>
    <name evidence="8" type="ORF">ACFO5X_25600</name>
</gene>
<evidence type="ECO:0000313" key="9">
    <source>
        <dbReference type="Proteomes" id="UP001595973"/>
    </source>
</evidence>
<dbReference type="InterPro" id="IPR002937">
    <property type="entry name" value="Amino_oxidase"/>
</dbReference>
<dbReference type="Gene3D" id="3.50.50.60">
    <property type="entry name" value="FAD/NAD(P)-binding domain"/>
    <property type="match status" value="1"/>
</dbReference>
<protein>
    <recommendedName>
        <fullName evidence="4">Tryptophan 2-monooxygenase</fullName>
        <ecNumber evidence="3">1.13.12.3</ecNumber>
    </recommendedName>
</protein>
<dbReference type="Pfam" id="PF01593">
    <property type="entry name" value="Amino_oxidase"/>
    <property type="match status" value="2"/>
</dbReference>
<dbReference type="PANTHER" id="PTHR10742">
    <property type="entry name" value="FLAVIN MONOAMINE OXIDASE"/>
    <property type="match status" value="1"/>
</dbReference>
<dbReference type="RefSeq" id="WP_380723028.1">
    <property type="nucleotide sequence ID" value="NZ_JBHSGI010000034.1"/>
</dbReference>
<dbReference type="EC" id="1.13.12.3" evidence="3"/>
<evidence type="ECO:0000256" key="2">
    <source>
        <dbReference type="ARBA" id="ARBA00005833"/>
    </source>
</evidence>
<accession>A0ABV9KP83</accession>
<name>A0ABV9KP83_9RHOB</name>
<comment type="caution">
    <text evidence="8">The sequence shown here is derived from an EMBL/GenBank/DDBJ whole genome shotgun (WGS) entry which is preliminary data.</text>
</comment>
<dbReference type="Proteomes" id="UP001595973">
    <property type="component" value="Unassembled WGS sequence"/>
</dbReference>
<comment type="similarity">
    <text evidence="2">Belongs to the tryptophan 2-monooxygenase family.</text>
</comment>
<sequence length="410" mass="43671">MSDVDVVVVGAGAAGLGAAKALIAAGRSVRVVEAMNRIGGRAWTTSTDFGVPFDIGCAWLHAADRNPFYPEAQAAGWTLFHHDMGLDHLYFRDRRAEPHELAAIAAADAELQRLIEAHDGTNDRLSSLLAQGHALRAAATFSGPMDFGQDDDEISVADFRAAADLDPNYFTREGFGALVALFGANVPVDLDTPVQEIDWSGPGVRVETARGTLRAQAVIVTVSTGVLAFEDIRFRPHLPEAHVEAIFDLPMGLLTKIPVEIRGERLGLAPFDDLLIERHARHDVFFLCFPFDTDLMVGFVGGDFAWEIEAAGEEAAVDFVTDRLADIFGSGLRAKVGRSLMTNWGGERLTRGAYAAARPGKAAARATLAQPVGDRIWFAGEALGGSLVQTAGGARLSGEAAARAVLAQLG</sequence>
<proteinExistence type="inferred from homology"/>
<reference evidence="9" key="1">
    <citation type="journal article" date="2019" name="Int. J. Syst. Evol. Microbiol.">
        <title>The Global Catalogue of Microorganisms (GCM) 10K type strain sequencing project: providing services to taxonomists for standard genome sequencing and annotation.</title>
        <authorList>
            <consortium name="The Broad Institute Genomics Platform"/>
            <consortium name="The Broad Institute Genome Sequencing Center for Infectious Disease"/>
            <person name="Wu L."/>
            <person name="Ma J."/>
        </authorList>
    </citation>
    <scope>NUCLEOTIDE SEQUENCE [LARGE SCALE GENOMIC DNA]</scope>
    <source>
        <strain evidence="9">CGMCC 4.7283</strain>
    </source>
</reference>
<dbReference type="InterPro" id="IPR036188">
    <property type="entry name" value="FAD/NAD-bd_sf"/>
</dbReference>
<dbReference type="EMBL" id="JBHSGI010000034">
    <property type="protein sequence ID" value="MFC4671950.1"/>
    <property type="molecule type" value="Genomic_DNA"/>
</dbReference>
<organism evidence="8 9">
    <name type="scientific">Seohaeicola nanhaiensis</name>
    <dbReference type="NCBI Taxonomy" id="1387282"/>
    <lineage>
        <taxon>Bacteria</taxon>
        <taxon>Pseudomonadati</taxon>
        <taxon>Pseudomonadota</taxon>
        <taxon>Alphaproteobacteria</taxon>
        <taxon>Rhodobacterales</taxon>
        <taxon>Roseobacteraceae</taxon>
        <taxon>Seohaeicola</taxon>
    </lineage>
</organism>
<dbReference type="SUPFAM" id="SSF54373">
    <property type="entry name" value="FAD-linked reductases, C-terminal domain"/>
    <property type="match status" value="1"/>
</dbReference>
<dbReference type="PANTHER" id="PTHR10742:SF410">
    <property type="entry name" value="LYSINE-SPECIFIC HISTONE DEMETHYLASE 2"/>
    <property type="match status" value="1"/>
</dbReference>
<feature type="domain" description="Amine oxidase" evidence="7">
    <location>
        <begin position="14"/>
        <end position="98"/>
    </location>
</feature>
<evidence type="ECO:0000256" key="5">
    <source>
        <dbReference type="ARBA" id="ARBA00023070"/>
    </source>
</evidence>
<evidence type="ECO:0000256" key="1">
    <source>
        <dbReference type="ARBA" id="ARBA00004814"/>
    </source>
</evidence>
<evidence type="ECO:0000259" key="7">
    <source>
        <dbReference type="Pfam" id="PF01593"/>
    </source>
</evidence>
<dbReference type="SUPFAM" id="SSF51905">
    <property type="entry name" value="FAD/NAD(P)-binding domain"/>
    <property type="match status" value="1"/>
</dbReference>